<feature type="domain" description="SAM" evidence="9">
    <location>
        <begin position="774"/>
        <end position="840"/>
    </location>
</feature>
<reference evidence="11" key="1">
    <citation type="submission" date="2025-08" db="UniProtKB">
        <authorList>
            <consortium name="RefSeq"/>
        </authorList>
    </citation>
    <scope>IDENTIFICATION</scope>
    <source>
        <tissue evidence="11">Muscle</tissue>
    </source>
</reference>
<dbReference type="CDD" id="cd09568">
    <property type="entry name" value="SAM_liprin-alpha1_2_3_4_repeat3"/>
    <property type="match status" value="1"/>
</dbReference>
<evidence type="ECO:0000256" key="8">
    <source>
        <dbReference type="SAM" id="MobiDB-lite"/>
    </source>
</evidence>
<dbReference type="CDD" id="cd09565">
    <property type="entry name" value="SAM_liprin-alpha1_2_3_4_repeat2"/>
    <property type="match status" value="1"/>
</dbReference>
<evidence type="ECO:0000256" key="4">
    <source>
        <dbReference type="ARBA" id="ARBA00022553"/>
    </source>
</evidence>
<feature type="coiled-coil region" evidence="7">
    <location>
        <begin position="526"/>
        <end position="567"/>
    </location>
</feature>
<dbReference type="InterPro" id="IPR029515">
    <property type="entry name" value="Liprin"/>
</dbReference>
<comment type="similarity">
    <text evidence="2">Belongs to the liprin family. Liprin-alpha subfamily.</text>
</comment>
<dbReference type="CDD" id="cd09562">
    <property type="entry name" value="SAM_liprin-alpha1_2_3_4_repeat1"/>
    <property type="match status" value="1"/>
</dbReference>
<feature type="coiled-coil region" evidence="7">
    <location>
        <begin position="296"/>
        <end position="337"/>
    </location>
</feature>
<dbReference type="InterPro" id="IPR037622">
    <property type="entry name" value="LIP-1_SAM_3"/>
</dbReference>
<feature type="region of interest" description="Disordered" evidence="8">
    <location>
        <begin position="583"/>
        <end position="613"/>
    </location>
</feature>
<feature type="coiled-coil region" evidence="7">
    <location>
        <begin position="42"/>
        <end position="76"/>
    </location>
</feature>
<dbReference type="InterPro" id="IPR037620">
    <property type="entry name" value="LIP-1_SAM_1"/>
</dbReference>
<sequence>MTVVKRQAQSPSGVSSEVEVLKALKSLFEHHKALDEKVRERLRVSLERVSALEEELAAANQEIVALREQNAHIQRKMAAGEGSAESEHIEGMEPGQKVHEKRLSNGSIDSNDEASQVVELQELLEKQNYEMAQMKERLAALSSRVGEVEQEAETTRKELIKTEEMNSKYQRDIREAMAQKEDMEERITTLEKRYLSAQRESTSIHDMNDKLENELANKEAILRQLEDKNRQLQERLELAEQKLQQTMRKAETLPEVEAELAQRIAALTKSDPTSSTSSDDYQYVMEAKLQEMISIRRKAEERHGNIEERMRHLEAQLEEKNQELQRARQREKMNEEHNKRLSDTVDRLLTESNERLQLHLKERMAALEEKNVLIQESESFRKNLEESLHDKERLAEEIEKLRSELDQMKLRAGSLIEPTLSRPHLDTSAELRYSVGSLVDSQSDYRSAKVIRRPRRGRMGVRRDEPKVKSLGDHEWNRSQQIGVLSSHPFESDTEMSDIDDDDRETLFSSMDLLSPSGHSDAQTLAMMLQEQLDAINKEIRLIQEEKESTELRAEEIENRVASVSLEGLNLARVHQGTSITGSVTASSLASSSPPSGHSTPKLTPRSPAREMDRMGVMTLPSDLRKHRRKIAVVEEDGREDKATIKCETSPPPTPRAIRMTHTLPSSYHNDARSSLPASLEPESIGLGSVNSSQDSLHKAPKKKGIKSSIGRLFGKKEKARLGQLRGYMETEAAAQESLGLSKLGTQAEKDRRLKKKHELLEEARRKGLPFAQWDGPTVVAWLELWLGMPAWYVAACRANVKSGAIMSALSDTEIQREIGISNPLHRLKLRLAIQEMVSLTSPSAPPTSRTPSGNVWVTHEEMENLAAPAKTKESEEGSWAQTLAYGDMNHEWIGNEWLPSLGLPQYRSYFMECLVDARMLDHLTKKDLRVHLKMVDSFHRTSLQYGIMCLKRLNYDRKELEKRREMSQHEIKDVLVWSNDRVIRWIQAIGLREYANNILESGVHGSLIALDENFDYSSLALLLQIPTQNTQARQILEREYNNLLALGTERRLEESDDKNFRRGPSWRRQFPPREVHGISMMPGASETLPAGFRLTTTSGQSRKMPTDVASSRLQRLDSSTVRTYSC</sequence>
<evidence type="ECO:0000313" key="11">
    <source>
        <dbReference type="RefSeq" id="XP_039242684.1"/>
    </source>
</evidence>
<dbReference type="FunFam" id="1.10.150.50:FF:000004">
    <property type="entry name" value="PTPRF interacting protein alpha 1"/>
    <property type="match status" value="1"/>
</dbReference>
<feature type="compositionally biased region" description="Low complexity" evidence="8">
    <location>
        <begin position="583"/>
        <end position="601"/>
    </location>
</feature>
<name>A0A7R5L135_9PASS</name>
<dbReference type="SUPFAM" id="SSF47769">
    <property type="entry name" value="SAM/Pointed domain"/>
    <property type="match status" value="3"/>
</dbReference>
<organism evidence="10 11">
    <name type="scientific">Pipra filicauda</name>
    <name type="common">Wire-tailed manakin</name>
    <dbReference type="NCBI Taxonomy" id="649802"/>
    <lineage>
        <taxon>Eukaryota</taxon>
        <taxon>Metazoa</taxon>
        <taxon>Chordata</taxon>
        <taxon>Craniata</taxon>
        <taxon>Vertebrata</taxon>
        <taxon>Euteleostomi</taxon>
        <taxon>Archelosauria</taxon>
        <taxon>Archosauria</taxon>
        <taxon>Dinosauria</taxon>
        <taxon>Saurischia</taxon>
        <taxon>Theropoda</taxon>
        <taxon>Coelurosauria</taxon>
        <taxon>Aves</taxon>
        <taxon>Neognathae</taxon>
        <taxon>Neoaves</taxon>
        <taxon>Telluraves</taxon>
        <taxon>Australaves</taxon>
        <taxon>Passeriformes</taxon>
        <taxon>Pipridae</taxon>
        <taxon>Pipra</taxon>
    </lineage>
</organism>
<dbReference type="FunFam" id="1.10.150.50:FF:000003">
    <property type="entry name" value="liprin-alpha-2 isoform X1"/>
    <property type="match status" value="1"/>
</dbReference>
<dbReference type="PANTHER" id="PTHR12587">
    <property type="entry name" value="LAR INTERACTING PROTEIN LIP -RELATED PROTEIN"/>
    <property type="match status" value="1"/>
</dbReference>
<dbReference type="GeneID" id="114002073"/>
<protein>
    <submittedName>
        <fullName evidence="11">Liprin-alpha-2 isoform X11</fullName>
    </submittedName>
</protein>
<feature type="region of interest" description="Disordered" evidence="8">
    <location>
        <begin position="1096"/>
        <end position="1115"/>
    </location>
</feature>
<keyword evidence="4" id="KW-0597">Phosphoprotein</keyword>
<dbReference type="AlphaFoldDB" id="A0A7R5L135"/>
<keyword evidence="5" id="KW-0677">Repeat</keyword>
<evidence type="ECO:0000256" key="6">
    <source>
        <dbReference type="ARBA" id="ARBA00023054"/>
    </source>
</evidence>
<dbReference type="Gene3D" id="1.10.150.50">
    <property type="entry name" value="Transcription Factor, Ets-1"/>
    <property type="match status" value="3"/>
</dbReference>
<evidence type="ECO:0000256" key="7">
    <source>
        <dbReference type="SAM" id="Coils"/>
    </source>
</evidence>
<dbReference type="CTD" id="8499"/>
<gene>
    <name evidence="11" type="primary">PPFIA2</name>
</gene>
<dbReference type="Proteomes" id="UP000504627">
    <property type="component" value="Unplaced"/>
</dbReference>
<evidence type="ECO:0000313" key="10">
    <source>
        <dbReference type="Proteomes" id="UP000504627"/>
    </source>
</evidence>
<dbReference type="Pfam" id="PF07647">
    <property type="entry name" value="SAM_2"/>
    <property type="match status" value="1"/>
</dbReference>
<dbReference type="GO" id="GO:0050808">
    <property type="term" value="P:synapse organization"/>
    <property type="evidence" value="ECO:0007669"/>
    <property type="project" value="TreeGrafter"/>
</dbReference>
<dbReference type="InterPro" id="IPR037621">
    <property type="entry name" value="LIP-1_SAM_2"/>
</dbReference>
<evidence type="ECO:0000256" key="5">
    <source>
        <dbReference type="ARBA" id="ARBA00022737"/>
    </source>
</evidence>
<evidence type="ECO:0000256" key="1">
    <source>
        <dbReference type="ARBA" id="ARBA00004496"/>
    </source>
</evidence>
<keyword evidence="10" id="KW-1185">Reference proteome</keyword>
<feature type="region of interest" description="Disordered" evidence="8">
    <location>
        <begin position="668"/>
        <end position="704"/>
    </location>
</feature>
<dbReference type="InterPro" id="IPR057892">
    <property type="entry name" value="LIP-1_CC2"/>
</dbReference>
<dbReference type="PANTHER" id="PTHR12587:SF6">
    <property type="entry name" value="LIPRIN-ALPHA-2"/>
    <property type="match status" value="1"/>
</dbReference>
<dbReference type="Pfam" id="PF00536">
    <property type="entry name" value="SAM_1"/>
    <property type="match status" value="2"/>
</dbReference>
<comment type="subcellular location">
    <subcellularLocation>
        <location evidence="1">Cytoplasm</location>
    </subcellularLocation>
</comment>
<keyword evidence="3" id="KW-0963">Cytoplasm</keyword>
<feature type="coiled-coil region" evidence="7">
    <location>
        <begin position="117"/>
        <end position="253"/>
    </location>
</feature>
<feature type="domain" description="SAM" evidence="9">
    <location>
        <begin position="978"/>
        <end position="1047"/>
    </location>
</feature>
<dbReference type="GO" id="GO:0048786">
    <property type="term" value="C:presynaptic active zone"/>
    <property type="evidence" value="ECO:0007669"/>
    <property type="project" value="TreeGrafter"/>
</dbReference>
<dbReference type="PROSITE" id="PS50105">
    <property type="entry name" value="SAM_DOMAIN"/>
    <property type="match status" value="3"/>
</dbReference>
<dbReference type="GO" id="GO:0005737">
    <property type="term" value="C:cytoplasm"/>
    <property type="evidence" value="ECO:0007669"/>
    <property type="project" value="UniProtKB-SubCell"/>
</dbReference>
<evidence type="ECO:0000259" key="9">
    <source>
        <dbReference type="PROSITE" id="PS50105"/>
    </source>
</evidence>
<dbReference type="InterPro" id="IPR001660">
    <property type="entry name" value="SAM"/>
</dbReference>
<dbReference type="InterPro" id="IPR013761">
    <property type="entry name" value="SAM/pointed_sf"/>
</dbReference>
<accession>A0A7R5L135</accession>
<feature type="coiled-coil region" evidence="7">
    <location>
        <begin position="377"/>
        <end position="411"/>
    </location>
</feature>
<evidence type="ECO:0000256" key="3">
    <source>
        <dbReference type="ARBA" id="ARBA00022490"/>
    </source>
</evidence>
<dbReference type="Pfam" id="PF25526">
    <property type="entry name" value="LIP-1"/>
    <property type="match status" value="1"/>
</dbReference>
<proteinExistence type="inferred from homology"/>
<dbReference type="RefSeq" id="XP_039242684.1">
    <property type="nucleotide sequence ID" value="XM_039386750.1"/>
</dbReference>
<evidence type="ECO:0000256" key="2">
    <source>
        <dbReference type="ARBA" id="ARBA00007026"/>
    </source>
</evidence>
<dbReference type="SMART" id="SM00454">
    <property type="entry name" value="SAM"/>
    <property type="match status" value="3"/>
</dbReference>
<feature type="domain" description="SAM" evidence="9">
    <location>
        <begin position="897"/>
        <end position="954"/>
    </location>
</feature>
<keyword evidence="6 7" id="KW-0175">Coiled coil</keyword>
<dbReference type="FunFam" id="1.10.150.50:FF:000002">
    <property type="entry name" value="PTPRF interacting protein alpha 1"/>
    <property type="match status" value="1"/>
</dbReference>